<dbReference type="Gene3D" id="1.25.40.10">
    <property type="entry name" value="Tetratricopeptide repeat domain"/>
    <property type="match status" value="1"/>
</dbReference>
<name>A0A4V2FSU6_9BACT</name>
<gene>
    <name evidence="1" type="ORF">EV201_0229</name>
</gene>
<dbReference type="InterPro" id="IPR011990">
    <property type="entry name" value="TPR-like_helical_dom_sf"/>
</dbReference>
<dbReference type="AlphaFoldDB" id="A0A4V2FSU6"/>
<sequence>MEFIKSPMKFIYLALISLVILSPACKTISQVQFQVLEAPEVVLPADVNRLAFVYRNQHFPSDSVAQYYSISKVSVKDSVDHTQDMPLNCYQGFVENLSEFWPQDSIPFIRLPKKMMPDTLRHFMPLNWNTVDSLCQASQTDVLIVLEDLQAFNKHEIVEEDVYWASTEIHFYGKWRIYDPLYQKIYDDRLIVDSLFLESSDSNIERLVSEKLPKREELLNDASYELGRTYVDLISPKWQDVSRNYFVSGDKRLSTAPYFINKNEFDTAIKMWESLTRMGDNISKEKDLKLAGRAAYNLAVVYEMKGDFKKARSWVRKAIYFYKKMKNRPSEYKEIEAYSLALNSRWLNGEKIKLFFGEDPEAQ</sequence>
<evidence type="ECO:0000313" key="1">
    <source>
        <dbReference type="EMBL" id="RZT95605.1"/>
    </source>
</evidence>
<reference evidence="1 2" key="1">
    <citation type="submission" date="2019-02" db="EMBL/GenBank/DDBJ databases">
        <title>Genomic Encyclopedia of Type Strains, Phase IV (KMG-IV): sequencing the most valuable type-strain genomes for metagenomic binning, comparative biology and taxonomic classification.</title>
        <authorList>
            <person name="Goeker M."/>
        </authorList>
    </citation>
    <scope>NUCLEOTIDE SEQUENCE [LARGE SCALE GENOMIC DNA]</scope>
    <source>
        <strain evidence="1 2">DSM 28825</strain>
    </source>
</reference>
<comment type="caution">
    <text evidence="1">The sequence shown here is derived from an EMBL/GenBank/DDBJ whole genome shotgun (WGS) entry which is preliminary data.</text>
</comment>
<protein>
    <recommendedName>
        <fullName evidence="3">Tetratricopeptide repeat protein</fullName>
    </recommendedName>
</protein>
<evidence type="ECO:0000313" key="2">
    <source>
        <dbReference type="Proteomes" id="UP000293562"/>
    </source>
</evidence>
<dbReference type="SUPFAM" id="SSF48452">
    <property type="entry name" value="TPR-like"/>
    <property type="match status" value="1"/>
</dbReference>
<organism evidence="1 2">
    <name type="scientific">Ancylomarina subtilis</name>
    <dbReference type="NCBI Taxonomy" id="1639035"/>
    <lineage>
        <taxon>Bacteria</taxon>
        <taxon>Pseudomonadati</taxon>
        <taxon>Bacteroidota</taxon>
        <taxon>Bacteroidia</taxon>
        <taxon>Marinilabiliales</taxon>
        <taxon>Marinifilaceae</taxon>
        <taxon>Ancylomarina</taxon>
    </lineage>
</organism>
<dbReference type="Pfam" id="PF19867">
    <property type="entry name" value="DUF6340"/>
    <property type="match status" value="1"/>
</dbReference>
<evidence type="ECO:0008006" key="3">
    <source>
        <dbReference type="Google" id="ProtNLM"/>
    </source>
</evidence>
<dbReference type="RefSeq" id="WP_130305554.1">
    <property type="nucleotide sequence ID" value="NZ_SHKN01000001.1"/>
</dbReference>
<dbReference type="OrthoDB" id="1115705at2"/>
<dbReference type="InterPro" id="IPR045921">
    <property type="entry name" value="DUF6340"/>
</dbReference>
<dbReference type="Proteomes" id="UP000293562">
    <property type="component" value="Unassembled WGS sequence"/>
</dbReference>
<proteinExistence type="predicted"/>
<accession>A0A4V2FSU6</accession>
<dbReference type="EMBL" id="SHKN01000001">
    <property type="protein sequence ID" value="RZT95605.1"/>
    <property type="molecule type" value="Genomic_DNA"/>
</dbReference>
<keyword evidence="2" id="KW-1185">Reference proteome</keyword>